<evidence type="ECO:0000256" key="1">
    <source>
        <dbReference type="SAM" id="MobiDB-lite"/>
    </source>
</evidence>
<protein>
    <submittedName>
        <fullName evidence="2">Uncharacterized protein</fullName>
    </submittedName>
</protein>
<dbReference type="AlphaFoldDB" id="A0A0K0GPY4"/>
<accession>A0A0K0GPY4</accession>
<dbReference type="EMBL" id="CP000967">
    <property type="protein sequence ID" value="ACD61161.1"/>
    <property type="molecule type" value="Genomic_DNA"/>
</dbReference>
<proteinExistence type="predicted"/>
<dbReference type="Proteomes" id="UP000001740">
    <property type="component" value="Chromosome"/>
</dbReference>
<gene>
    <name evidence="2" type="ordered locus">PXO_05763</name>
</gene>
<feature type="region of interest" description="Disordered" evidence="1">
    <location>
        <begin position="16"/>
        <end position="39"/>
    </location>
</feature>
<dbReference type="HOGENOM" id="CLU_214001_0_0_6"/>
<evidence type="ECO:0000313" key="2">
    <source>
        <dbReference type="EMBL" id="ACD61161.1"/>
    </source>
</evidence>
<sequence length="39" mass="4112">MSGECSGFVGRILVDAGGSSGQTLRGSRARCPRRSRDMP</sequence>
<reference evidence="2 3" key="1">
    <citation type="journal article" date="2008" name="BMC Genomics">
        <title>Genome sequence and rapid evolution of the rice pathogen Xanthomonas oryzae pv. oryzae PXO99A.</title>
        <authorList>
            <person name="Salzberg S.L."/>
            <person name="Sommer D.D."/>
            <person name="Schatz M.C."/>
            <person name="Phillippy A.M."/>
            <person name="Rabinowicz P.D."/>
            <person name="Tsuge S."/>
            <person name="Furutani A."/>
            <person name="Ochiai H."/>
            <person name="Delcher A.L."/>
            <person name="Kelley D."/>
            <person name="Madupu R."/>
            <person name="Puiu D."/>
            <person name="Radune D."/>
            <person name="Shumway M."/>
            <person name="Trapnell C."/>
            <person name="Aparna G."/>
            <person name="Jha G."/>
            <person name="Pandey A."/>
            <person name="Patil P.B."/>
            <person name="Ishihara H."/>
            <person name="Meyer D.F."/>
            <person name="Szurek B."/>
            <person name="Verdier V."/>
            <person name="Koebnik R."/>
            <person name="Dow J.M."/>
            <person name="Ryan R.P."/>
            <person name="Hirata H."/>
            <person name="Tsuyumu S."/>
            <person name="Won Lee S."/>
            <person name="Seo Y.S."/>
            <person name="Sriariyanum M."/>
            <person name="Ronald P.C."/>
            <person name="Sonti R.V."/>
            <person name="Van Sluys M.A."/>
            <person name="Leach J.E."/>
            <person name="White F.F."/>
            <person name="Bogdanove A.J."/>
        </authorList>
    </citation>
    <scope>NUCLEOTIDE SEQUENCE [LARGE SCALE GENOMIC DNA]</scope>
    <source>
        <strain evidence="2 3">PXO99A</strain>
    </source>
</reference>
<name>A0A0K0GPY4_XANOP</name>
<evidence type="ECO:0000313" key="3">
    <source>
        <dbReference type="Proteomes" id="UP000001740"/>
    </source>
</evidence>
<dbReference type="KEGG" id="xop:PXO_05763"/>
<organism evidence="2 3">
    <name type="scientific">Xanthomonas oryzae pv. oryzae (strain PXO99A)</name>
    <dbReference type="NCBI Taxonomy" id="360094"/>
    <lineage>
        <taxon>Bacteria</taxon>
        <taxon>Pseudomonadati</taxon>
        <taxon>Pseudomonadota</taxon>
        <taxon>Gammaproteobacteria</taxon>
        <taxon>Lysobacterales</taxon>
        <taxon>Lysobacteraceae</taxon>
        <taxon>Xanthomonas</taxon>
    </lineage>
</organism>